<sequence length="165" mass="17784">MVEKAGRTPYAVVVKSALDEARRRGNRRLGTEHLLLGLLHVPDSAPARALGVDLETARAALDELDRAALRVLGLDLDLPRNAPPARHPPVTIGAVTSNAKGVLHRSVQATTRKTRKAAPSFLLVELLRREHPDPVADLVAGLELDRAAVAEALAEYEPEVRGLAR</sequence>
<dbReference type="SUPFAM" id="SSF81923">
    <property type="entry name" value="Double Clp-N motif"/>
    <property type="match status" value="1"/>
</dbReference>
<dbReference type="GO" id="GO:0008233">
    <property type="term" value="F:peptidase activity"/>
    <property type="evidence" value="ECO:0007669"/>
    <property type="project" value="UniProtKB-KW"/>
</dbReference>
<reference evidence="3" key="1">
    <citation type="journal article" date="2019" name="Int. J. Syst. Evol. Microbiol.">
        <title>The Global Catalogue of Microorganisms (GCM) 10K type strain sequencing project: providing services to taxonomists for standard genome sequencing and annotation.</title>
        <authorList>
            <consortium name="The Broad Institute Genomics Platform"/>
            <consortium name="The Broad Institute Genome Sequencing Center for Infectious Disease"/>
            <person name="Wu L."/>
            <person name="Ma J."/>
        </authorList>
    </citation>
    <scope>NUCLEOTIDE SEQUENCE [LARGE SCALE GENOMIC DNA]</scope>
    <source>
        <strain evidence="3">JCM 14545</strain>
    </source>
</reference>
<evidence type="ECO:0000313" key="2">
    <source>
        <dbReference type="EMBL" id="GAA1953787.1"/>
    </source>
</evidence>
<dbReference type="Gene3D" id="1.10.1780.10">
    <property type="entry name" value="Clp, N-terminal domain"/>
    <property type="match status" value="1"/>
</dbReference>
<evidence type="ECO:0000259" key="1">
    <source>
        <dbReference type="Pfam" id="PF02861"/>
    </source>
</evidence>
<organism evidence="2 3">
    <name type="scientific">Amycolatopsis minnesotensis</name>
    <dbReference type="NCBI Taxonomy" id="337894"/>
    <lineage>
        <taxon>Bacteria</taxon>
        <taxon>Bacillati</taxon>
        <taxon>Actinomycetota</taxon>
        <taxon>Actinomycetes</taxon>
        <taxon>Pseudonocardiales</taxon>
        <taxon>Pseudonocardiaceae</taxon>
        <taxon>Amycolatopsis</taxon>
    </lineage>
</organism>
<dbReference type="Proteomes" id="UP001501116">
    <property type="component" value="Unassembled WGS sequence"/>
</dbReference>
<keyword evidence="2" id="KW-0378">Hydrolase</keyword>
<dbReference type="RefSeq" id="WP_344416758.1">
    <property type="nucleotide sequence ID" value="NZ_BAAANN010000008.1"/>
</dbReference>
<evidence type="ECO:0000313" key="3">
    <source>
        <dbReference type="Proteomes" id="UP001501116"/>
    </source>
</evidence>
<gene>
    <name evidence="2" type="ORF">GCM10009754_23840</name>
</gene>
<proteinExistence type="predicted"/>
<dbReference type="EMBL" id="BAAANN010000008">
    <property type="protein sequence ID" value="GAA1953787.1"/>
    <property type="molecule type" value="Genomic_DNA"/>
</dbReference>
<dbReference type="InterPro" id="IPR004176">
    <property type="entry name" value="Clp_R_N"/>
</dbReference>
<dbReference type="InterPro" id="IPR036628">
    <property type="entry name" value="Clp_N_dom_sf"/>
</dbReference>
<protein>
    <submittedName>
        <fullName evidence="2">Clp protease N-terminal domain-containing protein</fullName>
    </submittedName>
</protein>
<dbReference type="GO" id="GO:0006508">
    <property type="term" value="P:proteolysis"/>
    <property type="evidence" value="ECO:0007669"/>
    <property type="project" value="UniProtKB-KW"/>
</dbReference>
<comment type="caution">
    <text evidence="2">The sequence shown here is derived from an EMBL/GenBank/DDBJ whole genome shotgun (WGS) entry which is preliminary data.</text>
</comment>
<keyword evidence="3" id="KW-1185">Reference proteome</keyword>
<feature type="domain" description="Clp R" evidence="1">
    <location>
        <begin position="13"/>
        <end position="64"/>
    </location>
</feature>
<keyword evidence="2" id="KW-0645">Protease</keyword>
<dbReference type="Pfam" id="PF02861">
    <property type="entry name" value="Clp_N"/>
    <property type="match status" value="1"/>
</dbReference>
<accession>A0ABP5BZJ0</accession>
<name>A0ABP5BZJ0_9PSEU</name>